<keyword evidence="1" id="KW-1133">Transmembrane helix</keyword>
<dbReference type="EMBL" id="CP001230">
    <property type="protein sequence ID" value="ACO04884.1"/>
    <property type="molecule type" value="Genomic_DNA"/>
</dbReference>
<gene>
    <name evidence="2" type="ordered locus">PERMA_0975</name>
</gene>
<dbReference type="Proteomes" id="UP000001366">
    <property type="component" value="Chromosome"/>
</dbReference>
<keyword evidence="3" id="KW-1185">Reference proteome</keyword>
<evidence type="ECO:0000313" key="2">
    <source>
        <dbReference type="EMBL" id="ACO04884.1"/>
    </source>
</evidence>
<evidence type="ECO:0000313" key="3">
    <source>
        <dbReference type="Proteomes" id="UP000001366"/>
    </source>
</evidence>
<feature type="transmembrane region" description="Helical" evidence="1">
    <location>
        <begin position="287"/>
        <end position="307"/>
    </location>
</feature>
<evidence type="ECO:0000256" key="1">
    <source>
        <dbReference type="SAM" id="Phobius"/>
    </source>
</evidence>
<keyword evidence="1" id="KW-0812">Transmembrane</keyword>
<dbReference type="STRING" id="123214.PERMA_0975"/>
<protein>
    <submittedName>
        <fullName evidence="2">Uncharacterized protein</fullName>
    </submittedName>
</protein>
<sequence>MSLITVEISDGKVKGAVLKRYNSFVEIVDYNINRTGRYYISVFYQDFIHSKIVIPPVRDENTLSFLIKNKLSDKLESGVNYIFLPVKNREVSENQVEYDVYAVPEKLFFEAVERLNIKDLTSIEVFTLSQFALSGITSKISGDETVFMTYTDEEKFIVTVSQNGKILYTRSTKIPEFVNDEQQLINFYYENFNLTYIYVAQNQGIDIDVIGLVGEISKNEQFVELIHTFSNKPVYTVLPELFVKKGSFEQFNSYVIQIGSLNIKDTYNFLPVDVKHKKIFSGASKKLSYLLVLVLLIFSFLNLNKFMDLKERFFRLKNSYYSLKQTFQREVLSKELTYDQIVYLVRYINLLSPERKTIYILNRLSGILSVIRDENINITYSEGKRYITIRSDQKFKSVKEIEDFKRKLKNELDKLNDFKIRDRSVYNIDNLTGKIFLEIVKER</sequence>
<dbReference type="AlphaFoldDB" id="C0QQ15"/>
<accession>C0QQ15</accession>
<proteinExistence type="predicted"/>
<dbReference type="HOGENOM" id="CLU_617986_0_0_0"/>
<dbReference type="OrthoDB" id="12408at2"/>
<name>C0QQ15_PERMH</name>
<dbReference type="eggNOG" id="ENOG50341J6">
    <property type="taxonomic scope" value="Bacteria"/>
</dbReference>
<dbReference type="KEGG" id="pmx:PERMA_0975"/>
<reference evidence="2 3" key="1">
    <citation type="journal article" date="2009" name="J. Bacteriol.">
        <title>Complete and draft genome sequences of six members of the Aquificales.</title>
        <authorList>
            <person name="Reysenbach A.L."/>
            <person name="Hamamura N."/>
            <person name="Podar M."/>
            <person name="Griffiths E."/>
            <person name="Ferreira S."/>
            <person name="Hochstein R."/>
            <person name="Heidelberg J."/>
            <person name="Johnson J."/>
            <person name="Mead D."/>
            <person name="Pohorille A."/>
            <person name="Sarmiento M."/>
            <person name="Schweighofer K."/>
            <person name="Seshadri R."/>
            <person name="Voytek M.A."/>
        </authorList>
    </citation>
    <scope>NUCLEOTIDE SEQUENCE [LARGE SCALE GENOMIC DNA]</scope>
    <source>
        <strain evidence="3">DSM 14350 / EX-H1</strain>
    </source>
</reference>
<keyword evidence="1" id="KW-0472">Membrane</keyword>
<dbReference type="RefSeq" id="WP_015898988.1">
    <property type="nucleotide sequence ID" value="NC_012440.1"/>
</dbReference>
<dbReference type="PaxDb" id="123214-PERMA_0975"/>
<organism evidence="2 3">
    <name type="scientific">Persephonella marina (strain DSM 14350 / EX-H1)</name>
    <dbReference type="NCBI Taxonomy" id="123214"/>
    <lineage>
        <taxon>Bacteria</taxon>
        <taxon>Pseudomonadati</taxon>
        <taxon>Aquificota</taxon>
        <taxon>Aquificia</taxon>
        <taxon>Aquificales</taxon>
        <taxon>Hydrogenothermaceae</taxon>
        <taxon>Persephonella</taxon>
    </lineage>
</organism>